<evidence type="ECO:0000313" key="1">
    <source>
        <dbReference type="EMBL" id="CAB4167762.1"/>
    </source>
</evidence>
<protein>
    <submittedName>
        <fullName evidence="2">Uncharacterized protein</fullName>
    </submittedName>
</protein>
<gene>
    <name evidence="3" type="ORF">UFOVP1292_48</name>
    <name evidence="4" type="ORF">UFOVP1411_39</name>
    <name evidence="1" type="ORF">UFOVP859_47</name>
    <name evidence="2" type="ORF">UFOVP882_45</name>
</gene>
<reference evidence="2" key="1">
    <citation type="submission" date="2020-05" db="EMBL/GenBank/DDBJ databases">
        <authorList>
            <person name="Chiriac C."/>
            <person name="Salcher M."/>
            <person name="Ghai R."/>
            <person name="Kavagutti S V."/>
        </authorList>
    </citation>
    <scope>NUCLEOTIDE SEQUENCE</scope>
</reference>
<dbReference type="EMBL" id="LR796826">
    <property type="protein sequence ID" value="CAB4168515.1"/>
    <property type="molecule type" value="Genomic_DNA"/>
</dbReference>
<evidence type="ECO:0000313" key="3">
    <source>
        <dbReference type="EMBL" id="CAB4196444.1"/>
    </source>
</evidence>
<organism evidence="2">
    <name type="scientific">uncultured Caudovirales phage</name>
    <dbReference type="NCBI Taxonomy" id="2100421"/>
    <lineage>
        <taxon>Viruses</taxon>
        <taxon>Duplodnaviria</taxon>
        <taxon>Heunggongvirae</taxon>
        <taxon>Uroviricota</taxon>
        <taxon>Caudoviricetes</taxon>
        <taxon>Peduoviridae</taxon>
        <taxon>Maltschvirus</taxon>
        <taxon>Maltschvirus maltsch</taxon>
    </lineage>
</organism>
<dbReference type="EMBL" id="LR796816">
    <property type="protein sequence ID" value="CAB4167762.1"/>
    <property type="molecule type" value="Genomic_DNA"/>
</dbReference>
<sequence length="66" mass="7547">MTKDRMPCDRCGLPIPMPPEDCDYGETLCDDCYDNMVEDIVEAKWFSQLEHGTDCLCTLCHQDKGD</sequence>
<dbReference type="EMBL" id="LR797357">
    <property type="protein sequence ID" value="CAB4205192.1"/>
    <property type="molecule type" value="Genomic_DNA"/>
</dbReference>
<name>A0A6J5PH75_9CAUD</name>
<evidence type="ECO:0000313" key="2">
    <source>
        <dbReference type="EMBL" id="CAB4168515.1"/>
    </source>
</evidence>
<dbReference type="EMBL" id="LR797251">
    <property type="protein sequence ID" value="CAB4196444.1"/>
    <property type="molecule type" value="Genomic_DNA"/>
</dbReference>
<accession>A0A6J5PH75</accession>
<proteinExistence type="predicted"/>
<evidence type="ECO:0000313" key="4">
    <source>
        <dbReference type="EMBL" id="CAB4205192.1"/>
    </source>
</evidence>